<dbReference type="AlphaFoldDB" id="A0A2S6NJ85"/>
<accession>A0A2S6NJ85</accession>
<organism evidence="3 4">
    <name type="scientific">Rhodopila globiformis</name>
    <name type="common">Rhodopseudomonas globiformis</name>
    <dbReference type="NCBI Taxonomy" id="1071"/>
    <lineage>
        <taxon>Bacteria</taxon>
        <taxon>Pseudomonadati</taxon>
        <taxon>Pseudomonadota</taxon>
        <taxon>Alphaproteobacteria</taxon>
        <taxon>Acetobacterales</taxon>
        <taxon>Acetobacteraceae</taxon>
        <taxon>Rhodopila</taxon>
    </lineage>
</organism>
<dbReference type="InterPro" id="IPR001300">
    <property type="entry name" value="Peptidase_C2_calpain_cat"/>
</dbReference>
<keyword evidence="4" id="KW-1185">Reference proteome</keyword>
<feature type="active site" evidence="1">
    <location>
        <position position="73"/>
    </location>
</feature>
<feature type="active site" evidence="1">
    <location>
        <position position="241"/>
    </location>
</feature>
<dbReference type="GO" id="GO:0006508">
    <property type="term" value="P:proteolysis"/>
    <property type="evidence" value="ECO:0007669"/>
    <property type="project" value="UniProtKB-KW"/>
</dbReference>
<evidence type="ECO:0000259" key="2">
    <source>
        <dbReference type="PROSITE" id="PS50203"/>
    </source>
</evidence>
<gene>
    <name evidence="3" type="ORF">CCS01_09625</name>
</gene>
<proteinExistence type="predicted"/>
<dbReference type="GO" id="GO:0004198">
    <property type="term" value="F:calcium-dependent cysteine-type endopeptidase activity"/>
    <property type="evidence" value="ECO:0007669"/>
    <property type="project" value="InterPro"/>
</dbReference>
<evidence type="ECO:0000313" key="4">
    <source>
        <dbReference type="Proteomes" id="UP000239724"/>
    </source>
</evidence>
<feature type="active site" evidence="1">
    <location>
        <position position="259"/>
    </location>
</feature>
<comment type="caution">
    <text evidence="3">The sequence shown here is derived from an EMBL/GenBank/DDBJ whole genome shotgun (WGS) entry which is preliminary data.</text>
</comment>
<protein>
    <recommendedName>
        <fullName evidence="2">Calpain catalytic domain-containing protein</fullName>
    </recommendedName>
</protein>
<dbReference type="Proteomes" id="UP000239724">
    <property type="component" value="Unassembled WGS sequence"/>
</dbReference>
<dbReference type="InterPro" id="IPR038765">
    <property type="entry name" value="Papain-like_cys_pep_sf"/>
</dbReference>
<dbReference type="PROSITE" id="PS50203">
    <property type="entry name" value="CALPAIN_CAT"/>
    <property type="match status" value="1"/>
</dbReference>
<keyword evidence="1" id="KW-0788">Thiol protease</keyword>
<evidence type="ECO:0000313" key="3">
    <source>
        <dbReference type="EMBL" id="PPQ34764.1"/>
    </source>
</evidence>
<dbReference type="Pfam" id="PF00648">
    <property type="entry name" value="Peptidase_C2"/>
    <property type="match status" value="1"/>
</dbReference>
<sequence length="295" mass="30179">MVMTSNLADTHDDTGLDGAGVASADPIGLLAAAAMAKAAAQAGPITDVPYLLESGDASAISVHDINQGGIGDCYLLSSIGEIAMQKPSFISGMIRQLSGTTEAVTFYKDARTGGNVTASTTAFMPVSVTVDNSKFLPGGVDGDQSCNPCTQGGQHEIWAQVLEEGYANLIGGSSDITANYGAIGNGGWPWLAMESLTGQQAQFTLPDQMPLATLVGDVAAGDLMVFDTASSNLGYGLVGNHAYMFDHVDRATGDVYLDNPWGFDQPSGIPFSQLASAGIVEIGIGHVGAAATAHA</sequence>
<dbReference type="SUPFAM" id="SSF54001">
    <property type="entry name" value="Cysteine proteinases"/>
    <property type="match status" value="1"/>
</dbReference>
<feature type="domain" description="Calpain catalytic" evidence="2">
    <location>
        <begin position="64"/>
        <end position="268"/>
    </location>
</feature>
<keyword evidence="1" id="KW-0378">Hydrolase</keyword>
<dbReference type="EMBL" id="NHRY01000089">
    <property type="protein sequence ID" value="PPQ34764.1"/>
    <property type="molecule type" value="Genomic_DNA"/>
</dbReference>
<evidence type="ECO:0000256" key="1">
    <source>
        <dbReference type="PROSITE-ProRule" id="PRU00239"/>
    </source>
</evidence>
<name>A0A2S6NJ85_RHOGL</name>
<reference evidence="3 4" key="1">
    <citation type="journal article" date="2018" name="Arch. Microbiol.">
        <title>New insights into the metabolic potential of the phototrophic purple bacterium Rhodopila globiformis DSM 161(T) from its draft genome sequence and evidence for a vanadium-dependent nitrogenase.</title>
        <authorList>
            <person name="Imhoff J.F."/>
            <person name="Rahn T."/>
            <person name="Kunzel S."/>
            <person name="Neulinger S.C."/>
        </authorList>
    </citation>
    <scope>NUCLEOTIDE SEQUENCE [LARGE SCALE GENOMIC DNA]</scope>
    <source>
        <strain evidence="3 4">DSM 161</strain>
    </source>
</reference>
<keyword evidence="1" id="KW-0645">Protease</keyword>